<evidence type="ECO:0000256" key="1">
    <source>
        <dbReference type="ARBA" id="ARBA00010457"/>
    </source>
</evidence>
<evidence type="ECO:0000256" key="2">
    <source>
        <dbReference type="SAM" id="MobiDB-lite"/>
    </source>
</evidence>
<evidence type="ECO:0000259" key="4">
    <source>
        <dbReference type="Pfam" id="PF00080"/>
    </source>
</evidence>
<dbReference type="InterPro" id="IPR001424">
    <property type="entry name" value="SOD_Cu_Zn_dom"/>
</dbReference>
<dbReference type="SUPFAM" id="SSF49329">
    <property type="entry name" value="Cu,Zn superoxide dismutase-like"/>
    <property type="match status" value="1"/>
</dbReference>
<dbReference type="RefSeq" id="WP_160596834.1">
    <property type="nucleotide sequence ID" value="NZ_WTYS01000001.1"/>
</dbReference>
<dbReference type="AlphaFoldDB" id="A0A6I4SK66"/>
<dbReference type="InterPro" id="IPR024134">
    <property type="entry name" value="SOD_Cu/Zn_/chaperone"/>
</dbReference>
<dbReference type="OrthoDB" id="5431326at2"/>
<dbReference type="GO" id="GO:0006801">
    <property type="term" value="P:superoxide metabolic process"/>
    <property type="evidence" value="ECO:0007669"/>
    <property type="project" value="InterPro"/>
</dbReference>
<evidence type="ECO:0000313" key="6">
    <source>
        <dbReference type="Proteomes" id="UP000468943"/>
    </source>
</evidence>
<dbReference type="PROSITE" id="PS51257">
    <property type="entry name" value="PROKAR_LIPOPROTEIN"/>
    <property type="match status" value="1"/>
</dbReference>
<dbReference type="CDD" id="cd00305">
    <property type="entry name" value="Cu-Zn_Superoxide_Dismutase"/>
    <property type="match status" value="1"/>
</dbReference>
<protein>
    <submittedName>
        <fullName evidence="5">Superoxide dismutase family protein</fullName>
    </submittedName>
</protein>
<accession>A0A6I4SK66</accession>
<dbReference type="PANTHER" id="PTHR10003">
    <property type="entry name" value="SUPEROXIDE DISMUTASE CU-ZN -RELATED"/>
    <property type="match status" value="1"/>
</dbReference>
<feature type="chain" id="PRO_5026115613" evidence="3">
    <location>
        <begin position="21"/>
        <end position="183"/>
    </location>
</feature>
<dbReference type="PROSITE" id="PS00087">
    <property type="entry name" value="SOD_CU_ZN_1"/>
    <property type="match status" value="1"/>
</dbReference>
<dbReference type="EMBL" id="WTYS01000001">
    <property type="protein sequence ID" value="MXO55520.1"/>
    <property type="molecule type" value="Genomic_DNA"/>
</dbReference>
<reference evidence="5 6" key="1">
    <citation type="submission" date="2019-12" db="EMBL/GenBank/DDBJ databases">
        <title>Genomic-based taxomic classification of the family Erythrobacteraceae.</title>
        <authorList>
            <person name="Xu L."/>
        </authorList>
    </citation>
    <scope>NUCLEOTIDE SEQUENCE [LARGE SCALE GENOMIC DNA]</scope>
    <source>
        <strain evidence="5 6">JCM 17802</strain>
    </source>
</reference>
<dbReference type="InterPro" id="IPR036423">
    <property type="entry name" value="SOD-like_Cu/Zn_dom_sf"/>
</dbReference>
<dbReference type="Gene3D" id="2.60.40.200">
    <property type="entry name" value="Superoxide dismutase, copper/zinc binding domain"/>
    <property type="match status" value="1"/>
</dbReference>
<proteinExistence type="inferred from homology"/>
<name>A0A6I4SK66_9SPHN</name>
<gene>
    <name evidence="5" type="ORF">GRI36_01360</name>
</gene>
<feature type="domain" description="Superoxide dismutase copper/zinc binding" evidence="4">
    <location>
        <begin position="51"/>
        <end position="179"/>
    </location>
</feature>
<comment type="similarity">
    <text evidence="1">Belongs to the Cu-Zn superoxide dismutase family.</text>
</comment>
<keyword evidence="3" id="KW-0732">Signal</keyword>
<keyword evidence="6" id="KW-1185">Reference proteome</keyword>
<feature type="region of interest" description="Disordered" evidence="2">
    <location>
        <begin position="82"/>
        <end position="121"/>
    </location>
</feature>
<sequence>MTFAKIPLALLALTFLSACAGQQVAPTGEDDAFSKTVATGTFKNANGEAIGEVQLTETTGQVRLSAKISGLTAGQRGFHLHQTGSCESPDFKSAGGHLNPLDRSHGSKSEGGSHLGDLPNLITNEAGQSMLTAKFTNHAEQVLAWIFDEDGTAVMIHAEPDDYLTDPTGAAGPRVACAVLVRP</sequence>
<dbReference type="InterPro" id="IPR018152">
    <property type="entry name" value="SOD_Cu/Zn_BS"/>
</dbReference>
<evidence type="ECO:0000313" key="5">
    <source>
        <dbReference type="EMBL" id="MXO55520.1"/>
    </source>
</evidence>
<feature type="signal peptide" evidence="3">
    <location>
        <begin position="1"/>
        <end position="20"/>
    </location>
</feature>
<comment type="caution">
    <text evidence="5">The sequence shown here is derived from an EMBL/GenBank/DDBJ whole genome shotgun (WGS) entry which is preliminary data.</text>
</comment>
<dbReference type="Pfam" id="PF00080">
    <property type="entry name" value="Sod_Cu"/>
    <property type="match status" value="1"/>
</dbReference>
<organism evidence="5 6">
    <name type="scientific">Pontixanthobacter gangjinensis</name>
    <dbReference type="NCBI Taxonomy" id="1028742"/>
    <lineage>
        <taxon>Bacteria</taxon>
        <taxon>Pseudomonadati</taxon>
        <taxon>Pseudomonadota</taxon>
        <taxon>Alphaproteobacteria</taxon>
        <taxon>Sphingomonadales</taxon>
        <taxon>Erythrobacteraceae</taxon>
        <taxon>Pontixanthobacter</taxon>
    </lineage>
</organism>
<evidence type="ECO:0000256" key="3">
    <source>
        <dbReference type="SAM" id="SignalP"/>
    </source>
</evidence>
<dbReference type="Proteomes" id="UP000468943">
    <property type="component" value="Unassembled WGS sequence"/>
</dbReference>
<dbReference type="GO" id="GO:0005507">
    <property type="term" value="F:copper ion binding"/>
    <property type="evidence" value="ECO:0007669"/>
    <property type="project" value="InterPro"/>
</dbReference>